<evidence type="ECO:0000313" key="5">
    <source>
        <dbReference type="Proteomes" id="UP001597267"/>
    </source>
</evidence>
<dbReference type="Proteomes" id="UP001597267">
    <property type="component" value="Unassembled WGS sequence"/>
</dbReference>
<dbReference type="Gene3D" id="1.20.58.2180">
    <property type="match status" value="1"/>
</dbReference>
<dbReference type="PROSITE" id="PS50983">
    <property type="entry name" value="FE_B12_PBP"/>
    <property type="match status" value="1"/>
</dbReference>
<evidence type="ECO:0000313" key="4">
    <source>
        <dbReference type="EMBL" id="MFD1671369.1"/>
    </source>
</evidence>
<organism evidence="4 5">
    <name type="scientific">Agrilactobacillus yilanensis</name>
    <dbReference type="NCBI Taxonomy" id="2485997"/>
    <lineage>
        <taxon>Bacteria</taxon>
        <taxon>Bacillati</taxon>
        <taxon>Bacillota</taxon>
        <taxon>Bacilli</taxon>
        <taxon>Lactobacillales</taxon>
        <taxon>Lactobacillaceae</taxon>
        <taxon>Agrilactobacillus</taxon>
    </lineage>
</organism>
<evidence type="ECO:0000256" key="2">
    <source>
        <dbReference type="SAM" id="SignalP"/>
    </source>
</evidence>
<feature type="domain" description="Fe/B12 periplasmic-binding" evidence="3">
    <location>
        <begin position="72"/>
        <end position="338"/>
    </location>
</feature>
<dbReference type="PANTHER" id="PTHR30535">
    <property type="entry name" value="VITAMIN B12-BINDING PROTEIN"/>
    <property type="match status" value="1"/>
</dbReference>
<gene>
    <name evidence="4" type="ORF">ACFQ5M_04600</name>
</gene>
<sequence length="376" mass="42483">MKKIFKYITIGLVMLSVSLVFNACGQTQKQSTVKTEKVSQTKTITDQAGNKVTVPKKVKRIAVVGSIWPLPSVLAVYFNSADKIVTMPEPSMTAAKNSLLSELYPDILKAKTSFNDGTTVNLEELKKVKPDIVFYGAENTKMQQQLTNAGFTAVGVSVSKWNCDTIKTQNHWIELLSKIFPKNDKAKVLKDYSQKIATMVNQRTKSIKAADRQRIFFLRQYSSTSIITGGTVSFAQYWADAINAKNVVTIPNSSNVTQVTMEQIYQWNPQHILVTNFNSATPDDLYNNTIRNYDWGKVAAVQDKKVTKMPMGMYRSYTPGVDTPITLLWLAKTVYPDKFQDINMVKETKTYYKKVFKINLTNKQTQKILNPDTSTW</sequence>
<feature type="signal peptide" evidence="2">
    <location>
        <begin position="1"/>
        <end position="22"/>
    </location>
</feature>
<dbReference type="Gene3D" id="3.40.50.1980">
    <property type="entry name" value="Nitrogenase molybdenum iron protein domain"/>
    <property type="match status" value="2"/>
</dbReference>
<comment type="caution">
    <text evidence="4">The sequence shown here is derived from an EMBL/GenBank/DDBJ whole genome shotgun (WGS) entry which is preliminary data.</text>
</comment>
<feature type="chain" id="PRO_5047226864" evidence="2">
    <location>
        <begin position="23"/>
        <end position="376"/>
    </location>
</feature>
<dbReference type="PANTHER" id="PTHR30535:SF34">
    <property type="entry name" value="MOLYBDATE-BINDING PROTEIN MOLA"/>
    <property type="match status" value="1"/>
</dbReference>
<dbReference type="InterPro" id="IPR002491">
    <property type="entry name" value="ABC_transptr_periplasmic_BD"/>
</dbReference>
<proteinExistence type="inferred from homology"/>
<protein>
    <submittedName>
        <fullName evidence="4">ABC transporter substrate-binding protein</fullName>
    </submittedName>
</protein>
<comment type="similarity">
    <text evidence="1">Belongs to the bacterial solute-binding protein 8 family.</text>
</comment>
<keyword evidence="2" id="KW-0732">Signal</keyword>
<evidence type="ECO:0000259" key="3">
    <source>
        <dbReference type="PROSITE" id="PS50983"/>
    </source>
</evidence>
<dbReference type="EMBL" id="JBHTOP010000007">
    <property type="protein sequence ID" value="MFD1671369.1"/>
    <property type="molecule type" value="Genomic_DNA"/>
</dbReference>
<dbReference type="SUPFAM" id="SSF53807">
    <property type="entry name" value="Helical backbone' metal receptor"/>
    <property type="match status" value="1"/>
</dbReference>
<reference evidence="5" key="1">
    <citation type="journal article" date="2019" name="Int. J. Syst. Evol. Microbiol.">
        <title>The Global Catalogue of Microorganisms (GCM) 10K type strain sequencing project: providing services to taxonomists for standard genome sequencing and annotation.</title>
        <authorList>
            <consortium name="The Broad Institute Genomics Platform"/>
            <consortium name="The Broad Institute Genome Sequencing Center for Infectious Disease"/>
            <person name="Wu L."/>
            <person name="Ma J."/>
        </authorList>
    </citation>
    <scope>NUCLEOTIDE SEQUENCE [LARGE SCALE GENOMIC DNA]</scope>
    <source>
        <strain evidence="5">CCM 8896</strain>
    </source>
</reference>
<dbReference type="Pfam" id="PF01497">
    <property type="entry name" value="Peripla_BP_2"/>
    <property type="match status" value="1"/>
</dbReference>
<name>A0ABW4J4S3_9LACO</name>
<keyword evidence="5" id="KW-1185">Reference proteome</keyword>
<evidence type="ECO:0000256" key="1">
    <source>
        <dbReference type="ARBA" id="ARBA00008814"/>
    </source>
</evidence>
<dbReference type="InterPro" id="IPR050902">
    <property type="entry name" value="ABC_Transporter_SBP"/>
</dbReference>
<dbReference type="RefSeq" id="WP_125715437.1">
    <property type="nucleotide sequence ID" value="NZ_JBHTOP010000007.1"/>
</dbReference>
<accession>A0ABW4J4S3</accession>